<gene>
    <name evidence="2" type="ORF">KAOT1_19907</name>
</gene>
<sequence length="788" mass="90533">MKKKHLFLLLITFSIVFSVNAQQPQTVEDEYAAYFKLPRESVYLHLNKTSYLAGEEIWFKGYTYDQKNQLTSKATTNINVGIYDAEGNQIKKALFKANNGITKGNFAVDSTFTAGTYFIKAETNWMKNFKESDAYVQKIEIITDKKTPDSFVETTESFDFQFLPEGGHIVANTLSNVGFKVIDMNGKGVAVSGIVYDEYQNQVASFESNTLGMGKFLFQPKQNIQYTAEIKLENGTTITETLPKADQKGVSMILNNPFEDKIIINFSTNEETLAYNPTKQYKVLVHQSGNLKTINLTFDGTEKTISVPKKDLFKGVNTVTVFDHNDNPILERLFFNDYFVKKSDIKVSHLTKVKDSLVLSIDELALQKDANVSISILPETTKSYNPEHNILSNFYLKPHVRGYVENPQYYFRNMDRKKKYELDILLLTQGWSRYDWNDIFEEKPNALNRFENGISITGRVNKPNEGIKSIFLYGTKNHKPRFIELDENQEFRLDNFFLEEGEEIRFSYADKKGNFKKPSMYLRFNVNDKADQISEMILENSTLTDTEKVSFSLPADFYYNKTEQLDPVALKMKKKREYRDEISVNGRVKEISVEDYHRFYDIPQFLRFNGFYVTERLGEVLITTPGRSNGRDRTVFARPLVYLDGVRLSTFDILSSFSLANVEKIIIDKSVAGEVVNATRFGGGVIKIITRRSPLFKNNPSEKMYIASTAPYAFKAPKEYYSPNYSSFNNQGYKEYGVISWIPELKLETAQATDFKIYDTNAENITLFIEGISEDGDLISEQRTLQVR</sequence>
<evidence type="ECO:0008006" key="4">
    <source>
        <dbReference type="Google" id="ProtNLM"/>
    </source>
</evidence>
<keyword evidence="1" id="KW-0732">Signal</keyword>
<dbReference type="eggNOG" id="COG1629">
    <property type="taxonomic scope" value="Bacteria"/>
</dbReference>
<dbReference type="Proteomes" id="UP000002945">
    <property type="component" value="Unassembled WGS sequence"/>
</dbReference>
<evidence type="ECO:0000313" key="2">
    <source>
        <dbReference type="EMBL" id="EDP97462.1"/>
    </source>
</evidence>
<dbReference type="RefSeq" id="WP_007096512.1">
    <property type="nucleotide sequence ID" value="NZ_CP142125.1"/>
</dbReference>
<dbReference type="SUPFAM" id="SSF56935">
    <property type="entry name" value="Porins"/>
    <property type="match status" value="1"/>
</dbReference>
<feature type="signal peptide" evidence="1">
    <location>
        <begin position="1"/>
        <end position="21"/>
    </location>
</feature>
<protein>
    <recommendedName>
        <fullName evidence="4">TonB-dependent receptor plug domain-containing protein</fullName>
    </recommendedName>
</protein>
<comment type="caution">
    <text evidence="2">The sequence shown here is derived from an EMBL/GenBank/DDBJ whole genome shotgun (WGS) entry which is preliminary data.</text>
</comment>
<dbReference type="STRING" id="391587.KAOT1_19907"/>
<dbReference type="AlphaFoldDB" id="A9DPL2"/>
<keyword evidence="3" id="KW-1185">Reference proteome</keyword>
<reference evidence="2 3" key="1">
    <citation type="journal article" date="2011" name="J. Bacteriol.">
        <title>Genome sequence of the algicidal bacterium Kordia algicida OT-1.</title>
        <authorList>
            <person name="Lee H.S."/>
            <person name="Kang S.G."/>
            <person name="Kwon K.K."/>
            <person name="Lee J.H."/>
            <person name="Kim S.J."/>
        </authorList>
    </citation>
    <scope>NUCLEOTIDE SEQUENCE [LARGE SCALE GENOMIC DNA]</scope>
    <source>
        <strain evidence="2 3">OT-1</strain>
    </source>
</reference>
<organism evidence="2 3">
    <name type="scientific">Kordia algicida OT-1</name>
    <dbReference type="NCBI Taxonomy" id="391587"/>
    <lineage>
        <taxon>Bacteria</taxon>
        <taxon>Pseudomonadati</taxon>
        <taxon>Bacteroidota</taxon>
        <taxon>Flavobacteriia</taxon>
        <taxon>Flavobacteriales</taxon>
        <taxon>Flavobacteriaceae</taxon>
        <taxon>Kordia</taxon>
    </lineage>
</organism>
<dbReference type="HOGENOM" id="CLU_013214_1_0_10"/>
<proteinExistence type="predicted"/>
<dbReference type="EMBL" id="ABIB01000002">
    <property type="protein sequence ID" value="EDP97462.1"/>
    <property type="molecule type" value="Genomic_DNA"/>
</dbReference>
<accession>A9DPL2</accession>
<feature type="chain" id="PRO_5002737461" description="TonB-dependent receptor plug domain-containing protein" evidence="1">
    <location>
        <begin position="22"/>
        <end position="788"/>
    </location>
</feature>
<name>A9DPL2_9FLAO</name>
<dbReference type="OrthoDB" id="679547at2"/>
<evidence type="ECO:0000313" key="3">
    <source>
        <dbReference type="Proteomes" id="UP000002945"/>
    </source>
</evidence>
<dbReference type="Gene3D" id="2.60.40.1930">
    <property type="match status" value="1"/>
</dbReference>
<evidence type="ECO:0000256" key="1">
    <source>
        <dbReference type="SAM" id="SignalP"/>
    </source>
</evidence>